<dbReference type="AlphaFoldDB" id="A0A7W9YIH8"/>
<dbReference type="InterPro" id="IPR016130">
    <property type="entry name" value="Tyr_Pase_AS"/>
</dbReference>
<accession>A0A7W9YIH8</accession>
<dbReference type="InterPro" id="IPR000387">
    <property type="entry name" value="Tyr_Pase_dom"/>
</dbReference>
<keyword evidence="3" id="KW-1185">Reference proteome</keyword>
<dbReference type="InterPro" id="IPR036705">
    <property type="entry name" value="Ribosyl_crysJ1_sf"/>
</dbReference>
<dbReference type="SUPFAM" id="SSF52799">
    <property type="entry name" value="(Phosphotyrosine protein) phosphatases II"/>
    <property type="match status" value="1"/>
</dbReference>
<organism evidence="2 3">
    <name type="scientific">Nocardiopsis mwathae</name>
    <dbReference type="NCBI Taxonomy" id="1472723"/>
    <lineage>
        <taxon>Bacteria</taxon>
        <taxon>Bacillati</taxon>
        <taxon>Actinomycetota</taxon>
        <taxon>Actinomycetes</taxon>
        <taxon>Streptosporangiales</taxon>
        <taxon>Nocardiopsidaceae</taxon>
        <taxon>Nocardiopsis</taxon>
    </lineage>
</organism>
<dbReference type="PROSITE" id="PS50056">
    <property type="entry name" value="TYR_PHOSPHATASE_2"/>
    <property type="match status" value="1"/>
</dbReference>
<sequence length="393" mass="40598">MGEPMSSAPQQIETGAVWDRDDPRLDRAAGAWVGAAAAACIVGAPPAVTAGVCHPNGRAGGPSRLAWLIGTALAGLNDPAAAATGVQCPTERAWTVALARTVAEGQVPPMDQVASDRGPIATAWRSVLRTPVPAPDPARGSFPCSQLVEAVWRASARGGDAAAMYAGALAGARWGMSGIPLEAQRRLADTVAPRSLVTRGVVRARGSDPRVWPEQVRNGRSDSPHIRHPFAVAHPYDPGVTLCNLAYVRSRRGAEAVVSLCRTGPGDVPPGLAPGDRVEVWLADREGVNPNLHFVLDEAARAVAALRAEGKRVLLHCAAGQSRTPAVAAHYAAAACGADVVEALRATIRSVGGHVDTPELSRAAAALNGVDLADPAKELFPDGLPALRPSPPV</sequence>
<proteinExistence type="predicted"/>
<feature type="domain" description="Tyrosine specific protein phosphatases" evidence="1">
    <location>
        <begin position="297"/>
        <end position="362"/>
    </location>
</feature>
<gene>
    <name evidence="2" type="ORF">HNR23_001851</name>
</gene>
<evidence type="ECO:0000313" key="2">
    <source>
        <dbReference type="EMBL" id="MBB6171791.1"/>
    </source>
</evidence>
<dbReference type="PROSITE" id="PS00383">
    <property type="entry name" value="TYR_PHOSPHATASE_1"/>
    <property type="match status" value="1"/>
</dbReference>
<comment type="caution">
    <text evidence="2">The sequence shown here is derived from an EMBL/GenBank/DDBJ whole genome shotgun (WGS) entry which is preliminary data.</text>
</comment>
<evidence type="ECO:0000313" key="3">
    <source>
        <dbReference type="Proteomes" id="UP000546642"/>
    </source>
</evidence>
<dbReference type="RefSeq" id="WP_246421664.1">
    <property type="nucleotide sequence ID" value="NZ_JACHDS010000001.1"/>
</dbReference>
<dbReference type="Gene3D" id="3.90.190.10">
    <property type="entry name" value="Protein tyrosine phosphatase superfamily"/>
    <property type="match status" value="1"/>
</dbReference>
<dbReference type="Proteomes" id="UP000546642">
    <property type="component" value="Unassembled WGS sequence"/>
</dbReference>
<name>A0A7W9YIH8_9ACTN</name>
<dbReference type="SUPFAM" id="SSF101478">
    <property type="entry name" value="ADP-ribosylglycohydrolase"/>
    <property type="match status" value="1"/>
</dbReference>
<reference evidence="2 3" key="1">
    <citation type="submission" date="2020-08" db="EMBL/GenBank/DDBJ databases">
        <title>Sequencing the genomes of 1000 actinobacteria strains.</title>
        <authorList>
            <person name="Klenk H.-P."/>
        </authorList>
    </citation>
    <scope>NUCLEOTIDE SEQUENCE [LARGE SCALE GENOMIC DNA]</scope>
    <source>
        <strain evidence="2 3">DSM 46659</strain>
    </source>
</reference>
<evidence type="ECO:0000259" key="1">
    <source>
        <dbReference type="PROSITE" id="PS50056"/>
    </source>
</evidence>
<dbReference type="EMBL" id="JACHDS010000001">
    <property type="protein sequence ID" value="MBB6171791.1"/>
    <property type="molecule type" value="Genomic_DNA"/>
</dbReference>
<dbReference type="InterPro" id="IPR029021">
    <property type="entry name" value="Prot-tyrosine_phosphatase-like"/>
</dbReference>
<protein>
    <recommendedName>
        <fullName evidence="1">Tyrosine specific protein phosphatases domain-containing protein</fullName>
    </recommendedName>
</protein>